<dbReference type="SUPFAM" id="SSF50814">
    <property type="entry name" value="Lipocalins"/>
    <property type="match status" value="1"/>
</dbReference>
<dbReference type="Gene3D" id="2.40.128.20">
    <property type="match status" value="1"/>
</dbReference>
<keyword evidence="4" id="KW-1185">Reference proteome</keyword>
<dbReference type="PROSITE" id="PS51257">
    <property type="entry name" value="PROKAR_LIPOPROTEIN"/>
    <property type="match status" value="1"/>
</dbReference>
<feature type="chain" id="PRO_5015752154" evidence="1">
    <location>
        <begin position="19"/>
        <end position="167"/>
    </location>
</feature>
<reference evidence="3 4" key="1">
    <citation type="submission" date="2018-02" db="EMBL/GenBank/DDBJ databases">
        <title>Genomic Encyclopedia of Archaeal and Bacterial Type Strains, Phase II (KMG-II): from individual species to whole genera.</title>
        <authorList>
            <person name="Goeker M."/>
        </authorList>
    </citation>
    <scope>NUCLEOTIDE SEQUENCE [LARGE SCALE GENOMIC DNA]</scope>
    <source>
        <strain evidence="3 4">DSM 18921</strain>
    </source>
</reference>
<feature type="domain" description="Lipocalin/cytosolic fatty-acid binding" evidence="2">
    <location>
        <begin position="109"/>
        <end position="164"/>
    </location>
</feature>
<protein>
    <submittedName>
        <fullName evidence="3">Apolipoprotein D and lipocalin family protein</fullName>
    </submittedName>
</protein>
<accession>A0A2S8SEQ9</accession>
<dbReference type="AlphaFoldDB" id="A0A2S8SEQ9"/>
<evidence type="ECO:0000313" key="3">
    <source>
        <dbReference type="EMBL" id="PQV59229.1"/>
    </source>
</evidence>
<comment type="caution">
    <text evidence="3">The sequence shown here is derived from an EMBL/GenBank/DDBJ whole genome shotgun (WGS) entry which is preliminary data.</text>
</comment>
<evidence type="ECO:0000259" key="2">
    <source>
        <dbReference type="Pfam" id="PF08212"/>
    </source>
</evidence>
<dbReference type="Pfam" id="PF08212">
    <property type="entry name" value="Lipocalin_2"/>
    <property type="match status" value="1"/>
</dbReference>
<dbReference type="InterPro" id="IPR012674">
    <property type="entry name" value="Calycin"/>
</dbReference>
<feature type="signal peptide" evidence="1">
    <location>
        <begin position="1"/>
        <end position="18"/>
    </location>
</feature>
<proteinExistence type="predicted"/>
<sequence length="167" mass="17562">MRLAVLSPLLLAALAACAPAPQGLRSPDAPISSAAAFDPARFGDVWHVVAAYGDEARCGPLAETWTRTGADSFRVTGTTCGPNGARAFVAPARMTGPGRIARAMPGGEEALWVLWVDADYRVAVIGTPDGRFARVLSRTPAARDDLMRAARDVLRFNGYDPAGLTPV</sequence>
<gene>
    <name evidence="3" type="ORF">LX70_01053</name>
</gene>
<keyword evidence="3" id="KW-0449">Lipoprotein</keyword>
<keyword evidence="1" id="KW-0732">Signal</keyword>
<name>A0A2S8SEQ9_9RHOB</name>
<evidence type="ECO:0000256" key="1">
    <source>
        <dbReference type="SAM" id="SignalP"/>
    </source>
</evidence>
<dbReference type="RefSeq" id="WP_105513416.1">
    <property type="nucleotide sequence ID" value="NZ_PVEP01000001.1"/>
</dbReference>
<dbReference type="EMBL" id="PVEP01000001">
    <property type="protein sequence ID" value="PQV59229.1"/>
    <property type="molecule type" value="Genomic_DNA"/>
</dbReference>
<organism evidence="3 4">
    <name type="scientific">Albidovulum denitrificans</name>
    <dbReference type="NCBI Taxonomy" id="404881"/>
    <lineage>
        <taxon>Bacteria</taxon>
        <taxon>Pseudomonadati</taxon>
        <taxon>Pseudomonadota</taxon>
        <taxon>Alphaproteobacteria</taxon>
        <taxon>Rhodobacterales</taxon>
        <taxon>Paracoccaceae</taxon>
        <taxon>Albidovulum</taxon>
    </lineage>
</organism>
<dbReference type="InterPro" id="IPR000566">
    <property type="entry name" value="Lipocln_cytosolic_FA-bd_dom"/>
</dbReference>
<dbReference type="OrthoDB" id="594739at2"/>
<evidence type="ECO:0000313" key="4">
    <source>
        <dbReference type="Proteomes" id="UP000238338"/>
    </source>
</evidence>
<dbReference type="Proteomes" id="UP000238338">
    <property type="component" value="Unassembled WGS sequence"/>
</dbReference>